<accession>A0A6C0HND9</accession>
<dbReference type="EMBL" id="MN739997">
    <property type="protein sequence ID" value="QHT82208.1"/>
    <property type="molecule type" value="Genomic_DNA"/>
</dbReference>
<sequence length="260" mass="29693">MASVFDIEQFCGDFLRKSNIKKRPEANDVIVPKFILSEKNIQNLSSNFEKCVRGYHLINDDPIKETPWEDINAQVLNAAGCIVDKKSNGSHKPGTDLSCAIGNLSNKSTQYEKNYTSFKISSYRLTTVCSDKNPGTADTIVSEITRRKNFNYYSIIARSEKEKEIRYDWYLIPSDYRQFDPSSYIWVPRIGKTGKNKGVPTGWETNVIDGSSMSITFSMSSQLWLDIFITDDMKKFIISSCTINKGITLNYIDLYVKETR</sequence>
<dbReference type="AlphaFoldDB" id="A0A6C0HND9"/>
<name>A0A6C0HND9_9ZZZZ</name>
<reference evidence="1" key="1">
    <citation type="journal article" date="2020" name="Nature">
        <title>Giant virus diversity and host interactions through global metagenomics.</title>
        <authorList>
            <person name="Schulz F."/>
            <person name="Roux S."/>
            <person name="Paez-Espino D."/>
            <person name="Jungbluth S."/>
            <person name="Walsh D.A."/>
            <person name="Denef V.J."/>
            <person name="McMahon K.D."/>
            <person name="Konstantinidis K.T."/>
            <person name="Eloe-Fadrosh E.A."/>
            <person name="Kyrpides N.C."/>
            <person name="Woyke T."/>
        </authorList>
    </citation>
    <scope>NUCLEOTIDE SEQUENCE</scope>
    <source>
        <strain evidence="1">GVMAG-M-3300023184-161</strain>
    </source>
</reference>
<evidence type="ECO:0000313" key="1">
    <source>
        <dbReference type="EMBL" id="QHT82208.1"/>
    </source>
</evidence>
<proteinExistence type="predicted"/>
<organism evidence="1">
    <name type="scientific">viral metagenome</name>
    <dbReference type="NCBI Taxonomy" id="1070528"/>
    <lineage>
        <taxon>unclassified sequences</taxon>
        <taxon>metagenomes</taxon>
        <taxon>organismal metagenomes</taxon>
    </lineage>
</organism>
<protein>
    <submittedName>
        <fullName evidence="1">Uncharacterized protein</fullName>
    </submittedName>
</protein>